<feature type="domain" description="Pop1 N-terminal" evidence="1">
    <location>
        <begin position="64"/>
        <end position="133"/>
    </location>
</feature>
<sequence>MNIELYSLEYANARMKEIEEIEKEIGQQKKNKMIFQTLPFHKRRRTAAFDERRLPRACRRGERHKKRKTQTRREHGHKLKTHTFHAKRFSMYNSLGTHLPFRRTCKSEKFIKAALVTRGVVSDISYHTLYYFENAAPPTSLAPTTIYPAGERVRMYTTPKETFILTDKHSSYQEGIKEDVVCVDRVSLFEIHGAQRLFTKSELVNCQSIRDIDAPGAYIYFQDLLEGPAGGRGSTKPPAKGLLVVSHSNCMAMLQKMIVEGIVPCSVLELLRVGAECDRAIYPFDMPSTPRGLDLLQHLKEEEREEIARKPKSKQPTIYHPLFIRELEDSKPYLFIAAKGSFPRGSPVIVAKKEEESFEMDGTEAVVGEVGRSCFSFTRGRTVGVLYLAKTLQASSGAVYIRSPRNQRFFQVTATEVNETNIL</sequence>
<dbReference type="GO" id="GO:0001682">
    <property type="term" value="P:tRNA 5'-leader removal"/>
    <property type="evidence" value="ECO:0007669"/>
    <property type="project" value="InterPro"/>
</dbReference>
<dbReference type="GO" id="GO:0000172">
    <property type="term" value="C:ribonuclease MRP complex"/>
    <property type="evidence" value="ECO:0007669"/>
    <property type="project" value="InterPro"/>
</dbReference>
<reference evidence="2 3" key="1">
    <citation type="submission" date="2016-02" db="EMBL/GenBank/DDBJ databases">
        <title>Discovery of a natural microsporidian pathogen with a broad tissue tropism in Caenorhabditis elegans.</title>
        <authorList>
            <person name="Luallen R.J."/>
            <person name="Reinke A.W."/>
            <person name="Tong L."/>
            <person name="Botts M.R."/>
            <person name="Felix M.-A."/>
            <person name="Troemel E.R."/>
        </authorList>
    </citation>
    <scope>NUCLEOTIDE SEQUENCE [LARGE SCALE GENOMIC DNA]</scope>
    <source>
        <strain evidence="2 3">JUm2807</strain>
    </source>
</reference>
<organism evidence="2 3">
    <name type="scientific">Nematocida displodere</name>
    <dbReference type="NCBI Taxonomy" id="1805483"/>
    <lineage>
        <taxon>Eukaryota</taxon>
        <taxon>Fungi</taxon>
        <taxon>Fungi incertae sedis</taxon>
        <taxon>Microsporidia</taxon>
        <taxon>Nematocida</taxon>
    </lineage>
</organism>
<keyword evidence="3" id="KW-1185">Reference proteome</keyword>
<dbReference type="PANTHER" id="PTHR22731">
    <property type="entry name" value="RIBONUCLEASES P/MRP PROTEIN SUBUNIT POP1"/>
    <property type="match status" value="1"/>
</dbReference>
<dbReference type="RefSeq" id="XP_067545264.1">
    <property type="nucleotide sequence ID" value="XM_067687556.1"/>
</dbReference>
<dbReference type="GO" id="GO:0005655">
    <property type="term" value="C:nucleolar ribonuclease P complex"/>
    <property type="evidence" value="ECO:0007669"/>
    <property type="project" value="InterPro"/>
</dbReference>
<proteinExistence type="predicted"/>
<dbReference type="OrthoDB" id="442863at2759"/>
<comment type="caution">
    <text evidence="2">The sequence shown here is derived from an EMBL/GenBank/DDBJ whole genome shotgun (WGS) entry which is preliminary data.</text>
</comment>
<dbReference type="STRING" id="1805483.A0A177EI60"/>
<dbReference type="InterPro" id="IPR039182">
    <property type="entry name" value="Pop1"/>
</dbReference>
<evidence type="ECO:0000313" key="3">
    <source>
        <dbReference type="Proteomes" id="UP000185944"/>
    </source>
</evidence>
<dbReference type="GeneID" id="93646488"/>
<dbReference type="InterPro" id="IPR009723">
    <property type="entry name" value="Pop1_N"/>
</dbReference>
<dbReference type="VEuPathDB" id="MicrosporidiaDB:NEDG_00138"/>
<dbReference type="Pfam" id="PF06978">
    <property type="entry name" value="POP1_N"/>
    <property type="match status" value="1"/>
</dbReference>
<dbReference type="AlphaFoldDB" id="A0A177EI60"/>
<dbReference type="PANTHER" id="PTHR22731:SF3">
    <property type="entry name" value="RIBONUCLEASES P_MRP PROTEIN SUBUNIT POP1"/>
    <property type="match status" value="1"/>
</dbReference>
<evidence type="ECO:0000259" key="1">
    <source>
        <dbReference type="Pfam" id="PF06978"/>
    </source>
</evidence>
<protein>
    <recommendedName>
        <fullName evidence="1">Pop1 N-terminal domain-containing protein</fullName>
    </recommendedName>
</protein>
<dbReference type="Proteomes" id="UP000185944">
    <property type="component" value="Unassembled WGS sequence"/>
</dbReference>
<name>A0A177EI60_9MICR</name>
<evidence type="ECO:0000313" key="2">
    <source>
        <dbReference type="EMBL" id="OAG31663.1"/>
    </source>
</evidence>
<dbReference type="EMBL" id="LTDL01000014">
    <property type="protein sequence ID" value="OAG31663.1"/>
    <property type="molecule type" value="Genomic_DNA"/>
</dbReference>
<gene>
    <name evidence="2" type="ORF">NEDG_00138</name>
</gene>
<accession>A0A177EI60</accession>